<accession>W2RCZ7</accession>
<dbReference type="EMBL" id="KI669562">
    <property type="protein sequence ID" value="ETN22410.1"/>
    <property type="molecule type" value="Genomic_DNA"/>
</dbReference>
<sequence length="181" mass="20228">MDDIIAVRRLGFGAENLSRRELKRYGISCDLPTAGTISYKCFEHKLCSSARTPISGSRGRSSISDGAKKSTPRAHSDVFLWSQPKRNSELDNIEDSAAVNENQSIQSDHQLLHLDIVHPDDCKYKSLRQSGFDPEVMAPLLFYMKRVTSELANCINLGHNTKQACGTLKQTFPTILLLRSM</sequence>
<dbReference type="RefSeq" id="XP_008892593.1">
    <property type="nucleotide sequence ID" value="XM_008894345.1"/>
</dbReference>
<reference evidence="1 2" key="2">
    <citation type="submission" date="2013-11" db="EMBL/GenBank/DDBJ databases">
        <title>The Genome Sequence of Phytophthora parasitica INRA-310.</title>
        <authorList>
            <consortium name="The Broad Institute Genomics Platform"/>
            <person name="Russ C."/>
            <person name="Tyler B."/>
            <person name="Panabieres F."/>
            <person name="Shan W."/>
            <person name="Tripathy S."/>
            <person name="Grunwald N."/>
            <person name="Machado M."/>
            <person name="Johnson C.S."/>
            <person name="Arredondo F."/>
            <person name="Hong C."/>
            <person name="Coffey M."/>
            <person name="Young S.K."/>
            <person name="Zeng Q."/>
            <person name="Gargeya S."/>
            <person name="Fitzgerald M."/>
            <person name="Abouelleil A."/>
            <person name="Alvarado L."/>
            <person name="Chapman S.B."/>
            <person name="Gainer-Dewar J."/>
            <person name="Goldberg J."/>
            <person name="Griggs A."/>
            <person name="Gujja S."/>
            <person name="Hansen M."/>
            <person name="Howarth C."/>
            <person name="Imamovic A."/>
            <person name="Ireland A."/>
            <person name="Larimer J."/>
            <person name="McCowan C."/>
            <person name="Murphy C."/>
            <person name="Pearson M."/>
            <person name="Poon T.W."/>
            <person name="Priest M."/>
            <person name="Roberts A."/>
            <person name="Saif S."/>
            <person name="Shea T."/>
            <person name="Sykes S."/>
            <person name="Wortman J."/>
            <person name="Nusbaum C."/>
            <person name="Birren B."/>
        </authorList>
    </citation>
    <scope>NUCLEOTIDE SEQUENCE [LARGE SCALE GENOMIC DNA]</scope>
    <source>
        <strain evidence="1 2">INRA-310</strain>
    </source>
</reference>
<dbReference type="OrthoDB" id="167632at2759"/>
<proteinExistence type="predicted"/>
<dbReference type="VEuPathDB" id="FungiDB:PPTG_20918"/>
<evidence type="ECO:0000313" key="2">
    <source>
        <dbReference type="Proteomes" id="UP000018817"/>
    </source>
</evidence>
<gene>
    <name evidence="1" type="ORF">PPTG_20918</name>
</gene>
<name>W2RCZ7_PHYN3</name>
<dbReference type="AlphaFoldDB" id="W2RCZ7"/>
<evidence type="ECO:0000313" key="1">
    <source>
        <dbReference type="EMBL" id="ETN22410.1"/>
    </source>
</evidence>
<reference evidence="2" key="1">
    <citation type="submission" date="2011-12" db="EMBL/GenBank/DDBJ databases">
        <authorList>
            <consortium name="The Broad Institute Genome Sequencing Platform"/>
            <person name="Russ C."/>
            <person name="Tyler B."/>
            <person name="Panabieres F."/>
            <person name="Shan W."/>
            <person name="Tripathy S."/>
            <person name="Grunwald N."/>
            <person name="Machado M."/>
            <person name="Young S.K."/>
            <person name="Zeng Q."/>
            <person name="Gargeya S."/>
            <person name="Fitzgerald M."/>
            <person name="Haas B."/>
            <person name="Abouelleil A."/>
            <person name="Alvarado L."/>
            <person name="Arachchi H.M."/>
            <person name="Berlin A."/>
            <person name="Chapman S.B."/>
            <person name="Gearin G."/>
            <person name="Goldberg J."/>
            <person name="Griggs A."/>
            <person name="Gujja S."/>
            <person name="Hansen M."/>
            <person name="Heiman D."/>
            <person name="Howarth C."/>
            <person name="Larimer J."/>
            <person name="Lui A."/>
            <person name="MacDonald P.J.P."/>
            <person name="McCowen C."/>
            <person name="Montmayeur A."/>
            <person name="Murphy C."/>
            <person name="Neiman D."/>
            <person name="Pearson M."/>
            <person name="Priest M."/>
            <person name="Roberts A."/>
            <person name="Saif S."/>
            <person name="Shea T."/>
            <person name="Sisk P."/>
            <person name="Stolte C."/>
            <person name="Sykes S."/>
            <person name="Wortman J."/>
            <person name="Nusbaum C."/>
            <person name="Birren B."/>
        </authorList>
    </citation>
    <scope>NUCLEOTIDE SEQUENCE [LARGE SCALE GENOMIC DNA]</scope>
    <source>
        <strain evidence="2">INRA-310</strain>
    </source>
</reference>
<organism evidence="1 2">
    <name type="scientific">Phytophthora nicotianae (strain INRA-310)</name>
    <name type="common">Phytophthora parasitica</name>
    <dbReference type="NCBI Taxonomy" id="761204"/>
    <lineage>
        <taxon>Eukaryota</taxon>
        <taxon>Sar</taxon>
        <taxon>Stramenopiles</taxon>
        <taxon>Oomycota</taxon>
        <taxon>Peronosporomycetes</taxon>
        <taxon>Peronosporales</taxon>
        <taxon>Peronosporaceae</taxon>
        <taxon>Phytophthora</taxon>
    </lineage>
</organism>
<dbReference type="GeneID" id="20189517"/>
<dbReference type="Proteomes" id="UP000018817">
    <property type="component" value="Unassembled WGS sequence"/>
</dbReference>
<protein>
    <submittedName>
        <fullName evidence="1">Uncharacterized protein</fullName>
    </submittedName>
</protein>
<dbReference type="STRING" id="761204.W2RCZ7"/>